<evidence type="ECO:0000313" key="3">
    <source>
        <dbReference type="Proteomes" id="UP001596267"/>
    </source>
</evidence>
<evidence type="ECO:0000313" key="2">
    <source>
        <dbReference type="EMBL" id="MFC6387543.1"/>
    </source>
</evidence>
<protein>
    <submittedName>
        <fullName evidence="2">Holin</fullName>
    </submittedName>
</protein>
<dbReference type="Pfam" id="PF06946">
    <property type="entry name" value="Phage_holin_5_1"/>
    <property type="match status" value="1"/>
</dbReference>
<accession>A0ABW1WJL0</accession>
<feature type="transmembrane region" description="Helical" evidence="1">
    <location>
        <begin position="6"/>
        <end position="22"/>
    </location>
</feature>
<keyword evidence="3" id="KW-1185">Reference proteome</keyword>
<keyword evidence="1" id="KW-0812">Transmembrane</keyword>
<gene>
    <name evidence="2" type="ORF">ACFP7A_13130</name>
</gene>
<dbReference type="Proteomes" id="UP001596267">
    <property type="component" value="Unassembled WGS sequence"/>
</dbReference>
<dbReference type="EMBL" id="JBHSTQ010000016">
    <property type="protein sequence ID" value="MFC6387543.1"/>
    <property type="molecule type" value="Genomic_DNA"/>
</dbReference>
<feature type="transmembrane region" description="Helical" evidence="1">
    <location>
        <begin position="34"/>
        <end position="52"/>
    </location>
</feature>
<feature type="transmembrane region" description="Helical" evidence="1">
    <location>
        <begin position="58"/>
        <end position="78"/>
    </location>
</feature>
<dbReference type="InterPro" id="IPR009708">
    <property type="entry name" value="Phage_A118_holin/antiholin"/>
</dbReference>
<name>A0ABW1WJL0_9BACL</name>
<keyword evidence="1" id="KW-1133">Transmembrane helix</keyword>
<comment type="caution">
    <text evidence="2">The sequence shown here is derived from an EMBL/GenBank/DDBJ whole genome shotgun (WGS) entry which is preliminary data.</text>
</comment>
<evidence type="ECO:0000256" key="1">
    <source>
        <dbReference type="SAM" id="Phobius"/>
    </source>
</evidence>
<reference evidence="3" key="1">
    <citation type="journal article" date="2019" name="Int. J. Syst. Evol. Microbiol.">
        <title>The Global Catalogue of Microorganisms (GCM) 10K type strain sequencing project: providing services to taxonomists for standard genome sequencing and annotation.</title>
        <authorList>
            <consortium name="The Broad Institute Genomics Platform"/>
            <consortium name="The Broad Institute Genome Sequencing Center for Infectious Disease"/>
            <person name="Wu L."/>
            <person name="Ma J."/>
        </authorList>
    </citation>
    <scope>NUCLEOTIDE SEQUENCE [LARGE SCALE GENOMIC DNA]</scope>
    <source>
        <strain evidence="3">CCUG 42001</strain>
    </source>
</reference>
<sequence length="87" mass="9085">MTEVLALATIMLPIITAITQLIKRSISIPKNAVPAIAFGVGLIIGLAAYPFTDLPPVLRLWAGGLAGLSSTGLFELALNDRPGNTKD</sequence>
<organism evidence="2 3">
    <name type="scientific">Sporolactobacillus kofuensis</name>
    <dbReference type="NCBI Taxonomy" id="269672"/>
    <lineage>
        <taxon>Bacteria</taxon>
        <taxon>Bacillati</taxon>
        <taxon>Bacillota</taxon>
        <taxon>Bacilli</taxon>
        <taxon>Bacillales</taxon>
        <taxon>Sporolactobacillaceae</taxon>
        <taxon>Sporolactobacillus</taxon>
    </lineage>
</organism>
<dbReference type="RefSeq" id="WP_253077291.1">
    <property type="nucleotide sequence ID" value="NZ_JAMXWN010000018.1"/>
</dbReference>
<proteinExistence type="predicted"/>
<keyword evidence="1" id="KW-0472">Membrane</keyword>